<accession>A0ABQ6LMD3</accession>
<evidence type="ECO:0000259" key="2">
    <source>
        <dbReference type="Pfam" id="PF02517"/>
    </source>
</evidence>
<evidence type="ECO:0000313" key="3">
    <source>
        <dbReference type="EMBL" id="GMG83606.1"/>
    </source>
</evidence>
<dbReference type="Pfam" id="PF02517">
    <property type="entry name" value="Rce1-like"/>
    <property type="match status" value="1"/>
</dbReference>
<feature type="transmembrane region" description="Helical" evidence="1">
    <location>
        <begin position="143"/>
        <end position="160"/>
    </location>
</feature>
<organism evidence="3 4">
    <name type="scientific">Paralimibaculum aggregatum</name>
    <dbReference type="NCBI Taxonomy" id="3036245"/>
    <lineage>
        <taxon>Bacteria</taxon>
        <taxon>Pseudomonadati</taxon>
        <taxon>Pseudomonadota</taxon>
        <taxon>Alphaproteobacteria</taxon>
        <taxon>Rhodobacterales</taxon>
        <taxon>Paracoccaceae</taxon>
        <taxon>Paralimibaculum</taxon>
    </lineage>
</organism>
<dbReference type="Proteomes" id="UP001239909">
    <property type="component" value="Unassembled WGS sequence"/>
</dbReference>
<feature type="transmembrane region" description="Helical" evidence="1">
    <location>
        <begin position="203"/>
        <end position="224"/>
    </location>
</feature>
<dbReference type="RefSeq" id="WP_285672397.1">
    <property type="nucleotide sequence ID" value="NZ_BSYI01000021.1"/>
</dbReference>
<evidence type="ECO:0000313" key="4">
    <source>
        <dbReference type="Proteomes" id="UP001239909"/>
    </source>
</evidence>
<feature type="transmembrane region" description="Helical" evidence="1">
    <location>
        <begin position="229"/>
        <end position="249"/>
    </location>
</feature>
<keyword evidence="1" id="KW-0812">Transmembrane</keyword>
<feature type="transmembrane region" description="Helical" evidence="1">
    <location>
        <begin position="36"/>
        <end position="59"/>
    </location>
</feature>
<proteinExistence type="predicted"/>
<keyword evidence="1" id="KW-1133">Transmembrane helix</keyword>
<gene>
    <name evidence="3" type="ORF">LNKW23_28190</name>
</gene>
<comment type="caution">
    <text evidence="3">The sequence shown here is derived from an EMBL/GenBank/DDBJ whole genome shotgun (WGS) entry which is preliminary data.</text>
</comment>
<reference evidence="3 4" key="1">
    <citation type="submission" date="2023-04" db="EMBL/GenBank/DDBJ databases">
        <title>Marinoamorphus aggregata gen. nov., sp. Nov., isolate from tissue of brittle star Ophioplocus japonicus.</title>
        <authorList>
            <person name="Kawano K."/>
            <person name="Sawayama S."/>
            <person name="Nakagawa S."/>
        </authorList>
    </citation>
    <scope>NUCLEOTIDE SEQUENCE [LARGE SCALE GENOMIC DNA]</scope>
    <source>
        <strain evidence="3 4">NKW23</strain>
    </source>
</reference>
<protein>
    <recommendedName>
        <fullName evidence="2">CAAX prenyl protease 2/Lysostaphin resistance protein A-like domain-containing protein</fullName>
    </recommendedName>
</protein>
<feature type="transmembrane region" description="Helical" evidence="1">
    <location>
        <begin position="269"/>
        <end position="288"/>
    </location>
</feature>
<sequence length="298" mass="29932">MTPVAAPAADPAGAAFRHYLDMAAGRPGSWRPAVGVLAVLAGWLIVGTVLSAATGGLALRGGSPAGVALLLGSFGGIWLGLAVALRALHGRGLASLWGGAAGRRWRGLALGAGIGAGLHAATALLALPLAGLPGRSALALADWAAWLPLLALGVALQAGAEEAVFRGYLVQEIGRRLRHPLAWAVLPSALFGALHYAPHLPGWSALAYVAVSFLFGLSASLLVWRFGGLAAAFGLHAAINFLGLTVAGLDGVAAGAQLWLYDAGRAEALLAADLVVSAALLGGLWWCLGPAASRRAAA</sequence>
<dbReference type="InterPro" id="IPR003675">
    <property type="entry name" value="Rce1/LyrA-like_dom"/>
</dbReference>
<feature type="transmembrane region" description="Helical" evidence="1">
    <location>
        <begin position="65"/>
        <end position="88"/>
    </location>
</feature>
<keyword evidence="1" id="KW-0472">Membrane</keyword>
<name>A0ABQ6LMD3_9RHOB</name>
<feature type="transmembrane region" description="Helical" evidence="1">
    <location>
        <begin position="181"/>
        <end position="197"/>
    </location>
</feature>
<feature type="domain" description="CAAX prenyl protease 2/Lysostaphin resistance protein A-like" evidence="2">
    <location>
        <begin position="145"/>
        <end position="242"/>
    </location>
</feature>
<keyword evidence="4" id="KW-1185">Reference proteome</keyword>
<dbReference type="EMBL" id="BSYI01000021">
    <property type="protein sequence ID" value="GMG83606.1"/>
    <property type="molecule type" value="Genomic_DNA"/>
</dbReference>
<feature type="transmembrane region" description="Helical" evidence="1">
    <location>
        <begin position="108"/>
        <end position="131"/>
    </location>
</feature>
<evidence type="ECO:0000256" key="1">
    <source>
        <dbReference type="SAM" id="Phobius"/>
    </source>
</evidence>